<accession>A0ABT0FJN9</accession>
<proteinExistence type="predicted"/>
<evidence type="ECO:0000256" key="1">
    <source>
        <dbReference type="SAM" id="Phobius"/>
    </source>
</evidence>
<feature type="transmembrane region" description="Helical" evidence="1">
    <location>
        <begin position="137"/>
        <end position="158"/>
    </location>
</feature>
<protein>
    <submittedName>
        <fullName evidence="2">Low temperature requirement protein A</fullName>
    </submittedName>
</protein>
<evidence type="ECO:0000313" key="2">
    <source>
        <dbReference type="EMBL" id="MCK2212539.1"/>
    </source>
</evidence>
<feature type="transmembrane region" description="Helical" evidence="1">
    <location>
        <begin position="292"/>
        <end position="312"/>
    </location>
</feature>
<feature type="transmembrane region" description="Helical" evidence="1">
    <location>
        <begin position="259"/>
        <end position="280"/>
    </location>
</feature>
<keyword evidence="1" id="KW-0472">Membrane</keyword>
<dbReference type="EMBL" id="JAKRKC020000001">
    <property type="protein sequence ID" value="MCK2212539.1"/>
    <property type="molecule type" value="Genomic_DNA"/>
</dbReference>
<feature type="transmembrane region" description="Helical" evidence="1">
    <location>
        <begin position="83"/>
        <end position="100"/>
    </location>
</feature>
<sequence>MTSDSRQWQPPRLRLFEQAHRRATWLELLYDLVFVVAVAELADVLAGGGLLAYVGLFVPVWWAWAGYVFYANRFDTDDVSHRLLALPQILAVAAMAASVGDLEERSGLFAVAYVAARLLLVVAYLRAGRHVPEARPLTVRYAAGFAVAALGWLASLAVEPPQRYAFWAVAMVVDLATPLLTRRHQGKLPPQTEHLPERFGLFVVIVLGEVVAAVVTGLKGHAVTPGTLAIALAGVAIAMGFWWLYFGHIDESVVLRTRLAGQVWVYSHLPLSLGLVAYGIGIEHVLAHPGGTSWAVGLPAALVLAVLGVQHLCSGDRRAAVLRLAAAALTLATAALPTAAALPLILAYAAAQVGHDLLRPRPAAAEGAA</sequence>
<name>A0ABT0FJN9_9ACTN</name>
<feature type="transmembrane region" description="Helical" evidence="1">
    <location>
        <begin position="324"/>
        <end position="351"/>
    </location>
</feature>
<keyword evidence="1" id="KW-0812">Transmembrane</keyword>
<keyword evidence="3" id="KW-1185">Reference proteome</keyword>
<feature type="transmembrane region" description="Helical" evidence="1">
    <location>
        <begin position="164"/>
        <end position="181"/>
    </location>
</feature>
<dbReference type="InterPro" id="IPR010640">
    <property type="entry name" value="Low_temperature_requirement_A"/>
</dbReference>
<organism evidence="2 3">
    <name type="scientific">Actinomadura luzonensis</name>
    <dbReference type="NCBI Taxonomy" id="2805427"/>
    <lineage>
        <taxon>Bacteria</taxon>
        <taxon>Bacillati</taxon>
        <taxon>Actinomycetota</taxon>
        <taxon>Actinomycetes</taxon>
        <taxon>Streptosporangiales</taxon>
        <taxon>Thermomonosporaceae</taxon>
        <taxon>Actinomadura</taxon>
    </lineage>
</organism>
<dbReference type="Pfam" id="PF06772">
    <property type="entry name" value="LtrA"/>
    <property type="match status" value="1"/>
</dbReference>
<dbReference type="Proteomes" id="UP001317259">
    <property type="component" value="Unassembled WGS sequence"/>
</dbReference>
<feature type="transmembrane region" description="Helical" evidence="1">
    <location>
        <begin position="52"/>
        <end position="71"/>
    </location>
</feature>
<feature type="transmembrane region" description="Helical" evidence="1">
    <location>
        <begin position="106"/>
        <end position="125"/>
    </location>
</feature>
<gene>
    <name evidence="2" type="ORF">MF672_001800</name>
</gene>
<feature type="transmembrane region" description="Helical" evidence="1">
    <location>
        <begin position="228"/>
        <end position="247"/>
    </location>
</feature>
<dbReference type="PANTHER" id="PTHR36840">
    <property type="entry name" value="BLL5714 PROTEIN"/>
    <property type="match status" value="1"/>
</dbReference>
<feature type="transmembrane region" description="Helical" evidence="1">
    <location>
        <begin position="28"/>
        <end position="46"/>
    </location>
</feature>
<reference evidence="2 3" key="1">
    <citation type="submission" date="2022-04" db="EMBL/GenBank/DDBJ databases">
        <title>Genome draft of Actinomadura sp. ATCC 31491.</title>
        <authorList>
            <person name="Shi X."/>
            <person name="Du Y."/>
        </authorList>
    </citation>
    <scope>NUCLEOTIDE SEQUENCE [LARGE SCALE GENOMIC DNA]</scope>
    <source>
        <strain evidence="2 3">ATCC 31491</strain>
    </source>
</reference>
<comment type="caution">
    <text evidence="2">The sequence shown here is derived from an EMBL/GenBank/DDBJ whole genome shotgun (WGS) entry which is preliminary data.</text>
</comment>
<evidence type="ECO:0000313" key="3">
    <source>
        <dbReference type="Proteomes" id="UP001317259"/>
    </source>
</evidence>
<dbReference type="RefSeq" id="WP_242379751.1">
    <property type="nucleotide sequence ID" value="NZ_JAKRKC020000001.1"/>
</dbReference>
<dbReference type="PANTHER" id="PTHR36840:SF1">
    <property type="entry name" value="BLL5714 PROTEIN"/>
    <property type="match status" value="1"/>
</dbReference>
<keyword evidence="1" id="KW-1133">Transmembrane helix</keyword>
<feature type="transmembrane region" description="Helical" evidence="1">
    <location>
        <begin position="201"/>
        <end position="222"/>
    </location>
</feature>